<dbReference type="NCBIfam" id="NF047389">
    <property type="entry name" value="ATPase_Sll1717"/>
    <property type="match status" value="1"/>
</dbReference>
<evidence type="ECO:0000313" key="2">
    <source>
        <dbReference type="Proteomes" id="UP001141259"/>
    </source>
</evidence>
<organism evidence="1 2">
    <name type="scientific">Umezawaea endophytica</name>
    <dbReference type="NCBI Taxonomy" id="1654476"/>
    <lineage>
        <taxon>Bacteria</taxon>
        <taxon>Bacillati</taxon>
        <taxon>Actinomycetota</taxon>
        <taxon>Actinomycetes</taxon>
        <taxon>Pseudonocardiales</taxon>
        <taxon>Pseudonocardiaceae</taxon>
        <taxon>Umezawaea</taxon>
    </lineage>
</organism>
<sequence length="492" mass="55381">MPKLRPFKSLYFGEGAAEDEAVKWPELFVKSFYDPRGAVGEIKSGNAFLLIGPKGIGKSSYMEYMRLTAEDKYDTFVDRRDLGELRGALKADVSPVSEADSEVTEMAWSSWIWCQFFDSLMRDQGSSIQSDLDMVSLHQELTAAGIAGGTFSSVIGEVRKRKHKFSVPKIYEYATEGDGARRVHLVQIRDFLAKVVCDAVTESQHILGLDGLDSAEIGTNAYWRQLGSLMRAATAIHRRLRQARSMVRLCVMCRSDVFLKIQIPDSNKIRHGWGVELDWSYGLDTPEDSEIWGLLEAKVAARGSKIDGLIDLYFPQYMEVGARTASKRIRMPRYLLDLTRNTPRDMIMLMKSIQVELYPEQELTVDRVRAGVNRYCRKYFAGEMSNELVGMVGDGVARDVVSSMSRLPGRGFTREQFIEVFSSKLEKNDLAVDEVLGQLYLAGAIASVKQGASEDYVTFYHRRDYAELDLSGPFLIHNALALAVGVRWARAY</sequence>
<reference evidence="1" key="1">
    <citation type="submission" date="2022-08" db="EMBL/GenBank/DDBJ databases">
        <authorList>
            <person name="Tistechok S."/>
            <person name="Samborskyy M."/>
            <person name="Roman I."/>
        </authorList>
    </citation>
    <scope>NUCLEOTIDE SEQUENCE</scope>
    <source>
        <strain evidence="1">DSM 103496</strain>
    </source>
</reference>
<evidence type="ECO:0000313" key="1">
    <source>
        <dbReference type="EMBL" id="MCS7479059.1"/>
    </source>
</evidence>
<dbReference type="EMBL" id="JANYMP010000008">
    <property type="protein sequence ID" value="MCS7479059.1"/>
    <property type="molecule type" value="Genomic_DNA"/>
</dbReference>
<dbReference type="Proteomes" id="UP001141259">
    <property type="component" value="Unassembled WGS sequence"/>
</dbReference>
<dbReference type="RefSeq" id="WP_259624546.1">
    <property type="nucleotide sequence ID" value="NZ_JANYMP010000008.1"/>
</dbReference>
<dbReference type="InterPro" id="IPR059206">
    <property type="entry name" value="Sll1717-like"/>
</dbReference>
<name>A0A9X2VMC5_9PSEU</name>
<gene>
    <name evidence="1" type="ORF">NZH93_19535</name>
</gene>
<protein>
    <submittedName>
        <fullName evidence="1">Uncharacterized protein</fullName>
    </submittedName>
</protein>
<accession>A0A9X2VMC5</accession>
<comment type="caution">
    <text evidence="1">The sequence shown here is derived from an EMBL/GenBank/DDBJ whole genome shotgun (WGS) entry which is preliminary data.</text>
</comment>
<proteinExistence type="predicted"/>
<keyword evidence="2" id="KW-1185">Reference proteome</keyword>
<dbReference type="AlphaFoldDB" id="A0A9X2VMC5"/>